<sequence>MILETKKSNKKISLIVSWGKEQRIDVVTAYALEPVRRDVGDACPIDYGPGYRTSRTVHRPRGAAGAGAGAAGTLRRRTSAPYKRSIRHPLFTA</sequence>
<evidence type="ECO:0000256" key="1">
    <source>
        <dbReference type="SAM" id="MobiDB-lite"/>
    </source>
</evidence>
<dbReference type="Proteomes" id="UP000299102">
    <property type="component" value="Unassembled WGS sequence"/>
</dbReference>
<comment type="caution">
    <text evidence="2">The sequence shown here is derived from an EMBL/GenBank/DDBJ whole genome shotgun (WGS) entry which is preliminary data.</text>
</comment>
<proteinExistence type="predicted"/>
<dbReference type="AlphaFoldDB" id="A0A4C1Z474"/>
<name>A0A4C1Z474_EUMVA</name>
<organism evidence="2 3">
    <name type="scientific">Eumeta variegata</name>
    <name type="common">Bagworm moth</name>
    <name type="synonym">Eumeta japonica</name>
    <dbReference type="NCBI Taxonomy" id="151549"/>
    <lineage>
        <taxon>Eukaryota</taxon>
        <taxon>Metazoa</taxon>
        <taxon>Ecdysozoa</taxon>
        <taxon>Arthropoda</taxon>
        <taxon>Hexapoda</taxon>
        <taxon>Insecta</taxon>
        <taxon>Pterygota</taxon>
        <taxon>Neoptera</taxon>
        <taxon>Endopterygota</taxon>
        <taxon>Lepidoptera</taxon>
        <taxon>Glossata</taxon>
        <taxon>Ditrysia</taxon>
        <taxon>Tineoidea</taxon>
        <taxon>Psychidae</taxon>
        <taxon>Oiketicinae</taxon>
        <taxon>Eumeta</taxon>
    </lineage>
</organism>
<accession>A0A4C1Z474</accession>
<protein>
    <submittedName>
        <fullName evidence="2">Uncharacterized protein</fullName>
    </submittedName>
</protein>
<gene>
    <name evidence="2" type="ORF">EVAR_103801_1</name>
</gene>
<reference evidence="2 3" key="1">
    <citation type="journal article" date="2019" name="Commun. Biol.">
        <title>The bagworm genome reveals a unique fibroin gene that provides high tensile strength.</title>
        <authorList>
            <person name="Kono N."/>
            <person name="Nakamura H."/>
            <person name="Ohtoshi R."/>
            <person name="Tomita M."/>
            <person name="Numata K."/>
            <person name="Arakawa K."/>
        </authorList>
    </citation>
    <scope>NUCLEOTIDE SEQUENCE [LARGE SCALE GENOMIC DNA]</scope>
</reference>
<feature type="region of interest" description="Disordered" evidence="1">
    <location>
        <begin position="50"/>
        <end position="79"/>
    </location>
</feature>
<dbReference type="EMBL" id="BGZK01001546">
    <property type="protein sequence ID" value="GBP82082.1"/>
    <property type="molecule type" value="Genomic_DNA"/>
</dbReference>
<evidence type="ECO:0000313" key="2">
    <source>
        <dbReference type="EMBL" id="GBP82082.1"/>
    </source>
</evidence>
<evidence type="ECO:0000313" key="3">
    <source>
        <dbReference type="Proteomes" id="UP000299102"/>
    </source>
</evidence>
<keyword evidence="3" id="KW-1185">Reference proteome</keyword>